<evidence type="ECO:0000256" key="8">
    <source>
        <dbReference type="ARBA" id="ARBA00024040"/>
    </source>
</evidence>
<dbReference type="Pfam" id="PF00046">
    <property type="entry name" value="Homeodomain"/>
    <property type="match status" value="1"/>
</dbReference>
<dbReference type="Proteomes" id="UP000002051">
    <property type="component" value="Chromosome 8"/>
</dbReference>
<proteinExistence type="inferred from homology"/>
<evidence type="ECO:0000313" key="15">
    <source>
        <dbReference type="EnsemblPlants" id="AET04917"/>
    </source>
</evidence>
<accession>G7LGI9</accession>
<dbReference type="GO" id="GO:0005634">
    <property type="term" value="C:nucleus"/>
    <property type="evidence" value="ECO:0007669"/>
    <property type="project" value="UniProtKB-SubCell"/>
</dbReference>
<sequence length="165" mass="19036">MWMVGYSEGGEFNMADYPLCGRKLRPLMSRPVPIPVPTTSPNNTSTITPSLNRIHGGNDLFSQYHHNLQQQASVGDHSKRSELNNNNNPSAAVEELYRRGTRTPSAEQIQQITAQLRKIGKIEGKNVFYWFQNHKARERQKRRRQMFLVKMGFWRVLFSVGFGEK</sequence>
<dbReference type="AlphaFoldDB" id="G7LGI9"/>
<evidence type="ECO:0000256" key="5">
    <source>
        <dbReference type="ARBA" id="ARBA00023155"/>
    </source>
</evidence>
<dbReference type="Gene3D" id="1.10.10.60">
    <property type="entry name" value="Homeodomain-like"/>
    <property type="match status" value="1"/>
</dbReference>
<dbReference type="KEGG" id="mtr:11443111"/>
<dbReference type="STRING" id="3880.G7LGI9"/>
<evidence type="ECO:0000313" key="16">
    <source>
        <dbReference type="Proteomes" id="UP000002051"/>
    </source>
</evidence>
<evidence type="ECO:0000256" key="9">
    <source>
        <dbReference type="PROSITE-ProRule" id="PRU00108"/>
    </source>
</evidence>
<dbReference type="PaxDb" id="3880-AET04917"/>
<evidence type="ECO:0000259" key="12">
    <source>
        <dbReference type="PROSITE" id="PS50071"/>
    </source>
</evidence>
<evidence type="ECO:0000256" key="3">
    <source>
        <dbReference type="ARBA" id="ARBA00023015"/>
    </source>
</evidence>
<keyword evidence="16" id="KW-1185">Reference proteome</keyword>
<dbReference type="Proteomes" id="UP000265566">
    <property type="component" value="Chromosome 8"/>
</dbReference>
<dbReference type="SMR" id="G7LGI9"/>
<dbReference type="GO" id="GO:0003677">
    <property type="term" value="F:DNA binding"/>
    <property type="evidence" value="ECO:0007669"/>
    <property type="project" value="UniProtKB-UniRule"/>
</dbReference>
<dbReference type="InterPro" id="IPR001356">
    <property type="entry name" value="HD"/>
</dbReference>
<evidence type="ECO:0000256" key="10">
    <source>
        <dbReference type="RuleBase" id="RU000682"/>
    </source>
</evidence>
<feature type="DNA-binding region" description="Homeobox" evidence="9">
    <location>
        <begin position="78"/>
        <end position="142"/>
    </location>
</feature>
<dbReference type="SUPFAM" id="SSF46689">
    <property type="entry name" value="Homeodomain-like"/>
    <property type="match status" value="1"/>
</dbReference>
<reference evidence="13 16" key="2">
    <citation type="journal article" date="2014" name="BMC Genomics">
        <title>An improved genome release (version Mt4.0) for the model legume Medicago truncatula.</title>
        <authorList>
            <person name="Tang H."/>
            <person name="Krishnakumar V."/>
            <person name="Bidwell S."/>
            <person name="Rosen B."/>
            <person name="Chan A."/>
            <person name="Zhou S."/>
            <person name="Gentzbittel L."/>
            <person name="Childs K.L."/>
            <person name="Yandell M."/>
            <person name="Gundlach H."/>
            <person name="Mayer K.F."/>
            <person name="Schwartz D.C."/>
            <person name="Town C.D."/>
        </authorList>
    </citation>
    <scope>GENOME REANNOTATION</scope>
    <source>
        <strain evidence="15 16">cv. Jemalong A17</strain>
    </source>
</reference>
<gene>
    <name evidence="15" type="primary">11443111</name>
    <name evidence="13" type="ordered locus">MTR_8g095580</name>
    <name evidence="14" type="ORF">MtrunA17_Chr8g0385441</name>
</gene>
<keyword evidence="6" id="KW-0804">Transcription</keyword>
<keyword evidence="5 9" id="KW-0371">Homeobox</keyword>
<dbReference type="EMBL" id="CM001224">
    <property type="protein sequence ID" value="AET04917.1"/>
    <property type="molecule type" value="Genomic_DNA"/>
</dbReference>
<evidence type="ECO:0000313" key="13">
    <source>
        <dbReference type="EMBL" id="AET04917.1"/>
    </source>
</evidence>
<comment type="subcellular location">
    <subcellularLocation>
        <location evidence="1 9 10">Nucleus</location>
    </subcellularLocation>
</comment>
<dbReference type="PANTHER" id="PTHR45940">
    <property type="entry name" value="WUSCHEL-RELATED HOMEOBOX 1-RELATED"/>
    <property type="match status" value="1"/>
</dbReference>
<dbReference type="PROSITE" id="PS50071">
    <property type="entry name" value="HOMEOBOX_2"/>
    <property type="match status" value="1"/>
</dbReference>
<protein>
    <submittedName>
        <fullName evidence="14">Putative transcription factor Homobox-WOX family</fullName>
    </submittedName>
    <submittedName>
        <fullName evidence="13">Wuschel-related homeobox-like protein</fullName>
    </submittedName>
</protein>
<keyword evidence="4 9" id="KW-0238">DNA-binding</keyword>
<evidence type="ECO:0000313" key="14">
    <source>
        <dbReference type="EMBL" id="RHN43221.1"/>
    </source>
</evidence>
<dbReference type="EnsemblPlants" id="AET04917">
    <property type="protein sequence ID" value="AET04917"/>
    <property type="gene ID" value="MTR_8g095580"/>
</dbReference>
<reference evidence="14" key="5">
    <citation type="journal article" date="2018" name="Nat. Plants">
        <title>Whole-genome landscape of Medicago truncatula symbiotic genes.</title>
        <authorList>
            <person name="Pecrix Y."/>
            <person name="Gamas P."/>
            <person name="Carrere S."/>
        </authorList>
    </citation>
    <scope>NUCLEOTIDE SEQUENCE</scope>
    <source>
        <tissue evidence="14">Leaves</tissue>
    </source>
</reference>
<dbReference type="OrthoDB" id="1918181at2759"/>
<reference evidence="17" key="4">
    <citation type="journal article" date="2018" name="Nat. Plants">
        <title>Whole-genome landscape of Medicago truncatula symbiotic genes.</title>
        <authorList>
            <person name="Pecrix Y."/>
            <person name="Staton S.E."/>
            <person name="Sallet E."/>
            <person name="Lelandais-Briere C."/>
            <person name="Moreau S."/>
            <person name="Carrere S."/>
            <person name="Blein T."/>
            <person name="Jardinaud M.F."/>
            <person name="Latrasse D."/>
            <person name="Zouine M."/>
            <person name="Zahm M."/>
            <person name="Kreplak J."/>
            <person name="Mayjonade B."/>
            <person name="Satge C."/>
            <person name="Perez M."/>
            <person name="Cauet S."/>
            <person name="Marande W."/>
            <person name="Chantry-Darmon C."/>
            <person name="Lopez-Roques C."/>
            <person name="Bouchez O."/>
            <person name="Berard A."/>
            <person name="Debelle F."/>
            <person name="Munos S."/>
            <person name="Bendahmane A."/>
            <person name="Berges H."/>
            <person name="Niebel A."/>
            <person name="Buitink J."/>
            <person name="Frugier F."/>
            <person name="Benhamed M."/>
            <person name="Crespi M."/>
            <person name="Gouzy J."/>
            <person name="Gamas P."/>
        </authorList>
    </citation>
    <scope>NUCLEOTIDE SEQUENCE [LARGE SCALE GENOMIC DNA]</scope>
    <source>
        <strain evidence="17">cv. Jemalong A17</strain>
    </source>
</reference>
<reference evidence="15" key="3">
    <citation type="submission" date="2015-04" db="UniProtKB">
        <authorList>
            <consortium name="EnsemblPlants"/>
        </authorList>
    </citation>
    <scope>IDENTIFICATION</scope>
    <source>
        <strain evidence="15">cv. Jemalong A17</strain>
    </source>
</reference>
<dbReference type="GO" id="GO:0003700">
    <property type="term" value="F:DNA-binding transcription factor activity"/>
    <property type="evidence" value="ECO:0007669"/>
    <property type="project" value="InterPro"/>
</dbReference>
<evidence type="ECO:0000256" key="1">
    <source>
        <dbReference type="ARBA" id="ARBA00004123"/>
    </source>
</evidence>
<organism evidence="13 16">
    <name type="scientific">Medicago truncatula</name>
    <name type="common">Barrel medic</name>
    <name type="synonym">Medicago tribuloides</name>
    <dbReference type="NCBI Taxonomy" id="3880"/>
    <lineage>
        <taxon>Eukaryota</taxon>
        <taxon>Viridiplantae</taxon>
        <taxon>Streptophyta</taxon>
        <taxon>Embryophyta</taxon>
        <taxon>Tracheophyta</taxon>
        <taxon>Spermatophyta</taxon>
        <taxon>Magnoliopsida</taxon>
        <taxon>eudicotyledons</taxon>
        <taxon>Gunneridae</taxon>
        <taxon>Pentapetalae</taxon>
        <taxon>rosids</taxon>
        <taxon>fabids</taxon>
        <taxon>Fabales</taxon>
        <taxon>Fabaceae</taxon>
        <taxon>Papilionoideae</taxon>
        <taxon>50 kb inversion clade</taxon>
        <taxon>NPAAA clade</taxon>
        <taxon>Hologalegina</taxon>
        <taxon>IRL clade</taxon>
        <taxon>Trifolieae</taxon>
        <taxon>Medicago</taxon>
    </lineage>
</organism>
<dbReference type="GO" id="GO:0099402">
    <property type="term" value="P:plant organ development"/>
    <property type="evidence" value="ECO:0007669"/>
    <property type="project" value="InterPro"/>
</dbReference>
<dbReference type="InterPro" id="IPR044555">
    <property type="entry name" value="WUSCHEL-like"/>
</dbReference>
<dbReference type="Gramene" id="rna49761">
    <property type="protein sequence ID" value="RHN43221.1"/>
    <property type="gene ID" value="gene49761"/>
</dbReference>
<comment type="similarity">
    <text evidence="8">Belongs to the WUS homeobox family.</text>
</comment>
<evidence type="ECO:0000256" key="4">
    <source>
        <dbReference type="ARBA" id="ARBA00023125"/>
    </source>
</evidence>
<keyword evidence="7 9" id="KW-0539">Nucleus</keyword>
<evidence type="ECO:0000256" key="2">
    <source>
        <dbReference type="ARBA" id="ARBA00022473"/>
    </source>
</evidence>
<evidence type="ECO:0000256" key="6">
    <source>
        <dbReference type="ARBA" id="ARBA00023163"/>
    </source>
</evidence>
<evidence type="ECO:0000256" key="7">
    <source>
        <dbReference type="ARBA" id="ARBA00023242"/>
    </source>
</evidence>
<name>G7LGI9_MEDTR</name>
<evidence type="ECO:0000313" key="17">
    <source>
        <dbReference type="Proteomes" id="UP000265566"/>
    </source>
</evidence>
<feature type="domain" description="Homeobox" evidence="12">
    <location>
        <begin position="76"/>
        <end position="141"/>
    </location>
</feature>
<dbReference type="HOGENOM" id="CLU_1629536_0_0_1"/>
<dbReference type="EMBL" id="PSQE01000008">
    <property type="protein sequence ID" value="RHN43221.1"/>
    <property type="molecule type" value="Genomic_DNA"/>
</dbReference>
<dbReference type="PANTHER" id="PTHR45940:SF47">
    <property type="entry name" value="TRANSCRIPTION FACTOR HOMOBOX-WOX FAMILY-RELATED"/>
    <property type="match status" value="1"/>
</dbReference>
<reference evidence="13 16" key="1">
    <citation type="journal article" date="2011" name="Nature">
        <title>The Medicago genome provides insight into the evolution of rhizobial symbioses.</title>
        <authorList>
            <person name="Young N.D."/>
            <person name="Debelle F."/>
            <person name="Oldroyd G.E."/>
            <person name="Geurts R."/>
            <person name="Cannon S.B."/>
            <person name="Udvardi M.K."/>
            <person name="Benedito V.A."/>
            <person name="Mayer K.F."/>
            <person name="Gouzy J."/>
            <person name="Schoof H."/>
            <person name="Van de Peer Y."/>
            <person name="Proost S."/>
            <person name="Cook D.R."/>
            <person name="Meyers B.C."/>
            <person name="Spannagl M."/>
            <person name="Cheung F."/>
            <person name="De Mita S."/>
            <person name="Krishnakumar V."/>
            <person name="Gundlach H."/>
            <person name="Zhou S."/>
            <person name="Mudge J."/>
            <person name="Bharti A.K."/>
            <person name="Murray J.D."/>
            <person name="Naoumkina M.A."/>
            <person name="Rosen B."/>
            <person name="Silverstein K.A."/>
            <person name="Tang H."/>
            <person name="Rombauts S."/>
            <person name="Zhao P.X."/>
            <person name="Zhou P."/>
            <person name="Barbe V."/>
            <person name="Bardou P."/>
            <person name="Bechner M."/>
            <person name="Bellec A."/>
            <person name="Berger A."/>
            <person name="Berges H."/>
            <person name="Bidwell S."/>
            <person name="Bisseling T."/>
            <person name="Choisne N."/>
            <person name="Couloux A."/>
            <person name="Denny R."/>
            <person name="Deshpande S."/>
            <person name="Dai X."/>
            <person name="Doyle J.J."/>
            <person name="Dudez A.M."/>
            <person name="Farmer A.D."/>
            <person name="Fouteau S."/>
            <person name="Franken C."/>
            <person name="Gibelin C."/>
            <person name="Gish J."/>
            <person name="Goldstein S."/>
            <person name="Gonzalez A.J."/>
            <person name="Green P.J."/>
            <person name="Hallab A."/>
            <person name="Hartog M."/>
            <person name="Hua A."/>
            <person name="Humphray S.J."/>
            <person name="Jeong D.H."/>
            <person name="Jing Y."/>
            <person name="Jocker A."/>
            <person name="Kenton S.M."/>
            <person name="Kim D.J."/>
            <person name="Klee K."/>
            <person name="Lai H."/>
            <person name="Lang C."/>
            <person name="Lin S."/>
            <person name="Macmil S.L."/>
            <person name="Magdelenat G."/>
            <person name="Matthews L."/>
            <person name="McCorrison J."/>
            <person name="Monaghan E.L."/>
            <person name="Mun J.H."/>
            <person name="Najar F.Z."/>
            <person name="Nicholson C."/>
            <person name="Noirot C."/>
            <person name="O'Bleness M."/>
            <person name="Paule C.R."/>
            <person name="Poulain J."/>
            <person name="Prion F."/>
            <person name="Qin B."/>
            <person name="Qu C."/>
            <person name="Retzel E.F."/>
            <person name="Riddle C."/>
            <person name="Sallet E."/>
            <person name="Samain S."/>
            <person name="Samson N."/>
            <person name="Sanders I."/>
            <person name="Saurat O."/>
            <person name="Scarpelli C."/>
            <person name="Schiex T."/>
            <person name="Segurens B."/>
            <person name="Severin A.J."/>
            <person name="Sherrier D.J."/>
            <person name="Shi R."/>
            <person name="Sims S."/>
            <person name="Singer S.R."/>
            <person name="Sinharoy S."/>
            <person name="Sterck L."/>
            <person name="Viollet A."/>
            <person name="Wang B.B."/>
            <person name="Wang K."/>
            <person name="Wang M."/>
            <person name="Wang X."/>
            <person name="Warfsmann J."/>
            <person name="Weissenbach J."/>
            <person name="White D.D."/>
            <person name="White J.D."/>
            <person name="Wiley G.B."/>
            <person name="Wincker P."/>
            <person name="Xing Y."/>
            <person name="Yang L."/>
            <person name="Yao Z."/>
            <person name="Ying F."/>
            <person name="Zhai J."/>
            <person name="Zhou L."/>
            <person name="Zuber A."/>
            <person name="Denarie J."/>
            <person name="Dixon R.A."/>
            <person name="May G.D."/>
            <person name="Schwartz D.C."/>
            <person name="Rogers J."/>
            <person name="Quetier F."/>
            <person name="Town C.D."/>
            <person name="Roe B.A."/>
        </authorList>
    </citation>
    <scope>NUCLEOTIDE SEQUENCE [LARGE SCALE GENOMIC DNA]</scope>
    <source>
        <strain evidence="13">A17</strain>
        <strain evidence="15 16">cv. Jemalong A17</strain>
    </source>
</reference>
<keyword evidence="3" id="KW-0805">Transcription regulation</keyword>
<keyword evidence="2" id="KW-0217">Developmental protein</keyword>
<dbReference type="InterPro" id="IPR009057">
    <property type="entry name" value="Homeodomain-like_sf"/>
</dbReference>
<feature type="region of interest" description="Disordered" evidence="11">
    <location>
        <begin position="71"/>
        <end position="90"/>
    </location>
</feature>
<evidence type="ECO:0000256" key="11">
    <source>
        <dbReference type="SAM" id="MobiDB-lite"/>
    </source>
</evidence>
<dbReference type="eggNOG" id="ENOG502QVAV">
    <property type="taxonomic scope" value="Eukaryota"/>
</dbReference>
<dbReference type="OMA" id="MADYPLC"/>